<evidence type="ECO:0000313" key="2">
    <source>
        <dbReference type="RefSeq" id="XP_022134988.1"/>
    </source>
</evidence>
<proteinExistence type="predicted"/>
<evidence type="ECO:0000313" key="3">
    <source>
        <dbReference type="RefSeq" id="XP_022134990.1"/>
    </source>
</evidence>
<evidence type="ECO:0000313" key="7">
    <source>
        <dbReference type="RefSeq" id="XP_022134994.1"/>
    </source>
</evidence>
<dbReference type="RefSeq" id="XP_022134988.1">
    <property type="nucleotide sequence ID" value="XM_022279296.1"/>
</dbReference>
<keyword evidence="1" id="KW-1185">Reference proteome</keyword>
<dbReference type="GeneID" id="111007103"/>
<evidence type="ECO:0000313" key="4">
    <source>
        <dbReference type="RefSeq" id="XP_022134991.1"/>
    </source>
</evidence>
<evidence type="ECO:0000313" key="1">
    <source>
        <dbReference type="Proteomes" id="UP000504603"/>
    </source>
</evidence>
<dbReference type="RefSeq" id="XP_022134994.1">
    <property type="nucleotide sequence ID" value="XM_022279302.1"/>
</dbReference>
<dbReference type="RefSeq" id="XP_022134991.1">
    <property type="nucleotide sequence ID" value="XM_022279299.1"/>
</dbReference>
<organism evidence="1 7">
    <name type="scientific">Momordica charantia</name>
    <name type="common">Bitter gourd</name>
    <name type="synonym">Balsam pear</name>
    <dbReference type="NCBI Taxonomy" id="3673"/>
    <lineage>
        <taxon>Eukaryota</taxon>
        <taxon>Viridiplantae</taxon>
        <taxon>Streptophyta</taxon>
        <taxon>Embryophyta</taxon>
        <taxon>Tracheophyta</taxon>
        <taxon>Spermatophyta</taxon>
        <taxon>Magnoliopsida</taxon>
        <taxon>eudicotyledons</taxon>
        <taxon>Gunneridae</taxon>
        <taxon>Pentapetalae</taxon>
        <taxon>rosids</taxon>
        <taxon>fabids</taxon>
        <taxon>Cucurbitales</taxon>
        <taxon>Cucurbitaceae</taxon>
        <taxon>Momordiceae</taxon>
        <taxon>Momordica</taxon>
    </lineage>
</organism>
<dbReference type="KEGG" id="mcha:111007103"/>
<dbReference type="PANTHER" id="PTHR36008">
    <property type="entry name" value="OS09G0478400 PROTEIN"/>
    <property type="match status" value="1"/>
</dbReference>
<gene>
    <name evidence="2 3 4 5 6 7 8" type="primary">LOC111007103</name>
</gene>
<accession>A0A6J1C091</accession>
<dbReference type="Proteomes" id="UP000504603">
    <property type="component" value="Unplaced"/>
</dbReference>
<dbReference type="RefSeq" id="XP_022134993.1">
    <property type="nucleotide sequence ID" value="XM_022279301.1"/>
</dbReference>
<dbReference type="RefSeq" id="XP_022134990.1">
    <property type="nucleotide sequence ID" value="XM_022279298.1"/>
</dbReference>
<protein>
    <submittedName>
        <fullName evidence="2 3">Uncharacterized protein LOC111007103</fullName>
    </submittedName>
</protein>
<dbReference type="PANTHER" id="PTHR36008:SF1">
    <property type="entry name" value="OS09G0478400 PROTEIN"/>
    <property type="match status" value="1"/>
</dbReference>
<dbReference type="OrthoDB" id="2018517at2759"/>
<evidence type="ECO:0000313" key="8">
    <source>
        <dbReference type="RefSeq" id="XP_022134995.1"/>
    </source>
</evidence>
<dbReference type="AlphaFoldDB" id="A0A6J1C091"/>
<dbReference type="RefSeq" id="XP_022134992.1">
    <property type="nucleotide sequence ID" value="XM_022279300.1"/>
</dbReference>
<dbReference type="RefSeq" id="XP_022134995.1">
    <property type="nucleotide sequence ID" value="XM_022279303.1"/>
</dbReference>
<evidence type="ECO:0000313" key="5">
    <source>
        <dbReference type="RefSeq" id="XP_022134992.1"/>
    </source>
</evidence>
<sequence length="176" mass="20255">MTGFGHGLRVLRRQMHLPHQRECPSEILKGQIAELERRRKGRKNPKKDQFIVDVPESKSFLDTASMPMILTAVGVALFAKLLMMYDESRSEELIERKIKNAPPGQGTVRMLSREEWEEIRDVRPRTPFESKLARPNARIRTGEPLHMEDLKDWTIDVLTDALARAEESVRHGSTSK</sequence>
<reference evidence="2 3" key="1">
    <citation type="submission" date="2025-04" db="UniProtKB">
        <authorList>
            <consortium name="RefSeq"/>
        </authorList>
    </citation>
    <scope>IDENTIFICATION</scope>
    <source>
        <strain evidence="2 3">OHB3-1</strain>
    </source>
</reference>
<name>A0A6J1C091_MOMCH</name>
<evidence type="ECO:0000313" key="6">
    <source>
        <dbReference type="RefSeq" id="XP_022134993.1"/>
    </source>
</evidence>